<proteinExistence type="inferred from homology"/>
<evidence type="ECO:0000256" key="4">
    <source>
        <dbReference type="RuleBase" id="RU003345"/>
    </source>
</evidence>
<dbReference type="PANTHER" id="PTHR11699">
    <property type="entry name" value="ALDEHYDE DEHYDROGENASE-RELATED"/>
    <property type="match status" value="1"/>
</dbReference>
<feature type="domain" description="Aldehyde dehydrogenase" evidence="5">
    <location>
        <begin position="35"/>
        <end position="495"/>
    </location>
</feature>
<organism evidence="6 7">
    <name type="scientific">Prosthecodimorpha hirschii</name>
    <dbReference type="NCBI Taxonomy" id="665126"/>
    <lineage>
        <taxon>Bacteria</taxon>
        <taxon>Pseudomonadati</taxon>
        <taxon>Pseudomonadota</taxon>
        <taxon>Alphaproteobacteria</taxon>
        <taxon>Hyphomicrobiales</taxon>
        <taxon>Ancalomicrobiaceae</taxon>
        <taxon>Prosthecodimorpha</taxon>
    </lineage>
</organism>
<dbReference type="Gene3D" id="3.40.605.10">
    <property type="entry name" value="Aldehyde Dehydrogenase, Chain A, domain 1"/>
    <property type="match status" value="1"/>
</dbReference>
<keyword evidence="7" id="KW-1185">Reference proteome</keyword>
<dbReference type="PROSITE" id="PS00070">
    <property type="entry name" value="ALDEHYDE_DEHYDR_CYS"/>
    <property type="match status" value="1"/>
</dbReference>
<evidence type="ECO:0000256" key="2">
    <source>
        <dbReference type="ARBA" id="ARBA00023002"/>
    </source>
</evidence>
<dbReference type="Pfam" id="PF00171">
    <property type="entry name" value="Aldedh"/>
    <property type="match status" value="1"/>
</dbReference>
<dbReference type="RefSeq" id="WP_054359112.1">
    <property type="nucleotide sequence ID" value="NZ_LJYW01000001.1"/>
</dbReference>
<accession>A0A0P6VK37</accession>
<evidence type="ECO:0000256" key="1">
    <source>
        <dbReference type="ARBA" id="ARBA00009986"/>
    </source>
</evidence>
<dbReference type="InterPro" id="IPR016162">
    <property type="entry name" value="Ald_DH_N"/>
</dbReference>
<dbReference type="InterPro" id="IPR016161">
    <property type="entry name" value="Ald_DH/histidinol_DH"/>
</dbReference>
<dbReference type="InterPro" id="IPR016160">
    <property type="entry name" value="Ald_DH_CS_CYS"/>
</dbReference>
<dbReference type="InterPro" id="IPR016163">
    <property type="entry name" value="Ald_DH_C"/>
</dbReference>
<dbReference type="InterPro" id="IPR015590">
    <property type="entry name" value="Aldehyde_DH_dom"/>
</dbReference>
<protein>
    <submittedName>
        <fullName evidence="6">Aldehyde dehydrogenase</fullName>
    </submittedName>
</protein>
<comment type="similarity">
    <text evidence="1 4">Belongs to the aldehyde dehydrogenase family.</text>
</comment>
<evidence type="ECO:0000256" key="3">
    <source>
        <dbReference type="PROSITE-ProRule" id="PRU10007"/>
    </source>
</evidence>
<dbReference type="EMBL" id="LJYW01000001">
    <property type="protein sequence ID" value="KPL52949.1"/>
    <property type="molecule type" value="Genomic_DNA"/>
</dbReference>
<dbReference type="InterPro" id="IPR029510">
    <property type="entry name" value="Ald_DH_CS_GLU"/>
</dbReference>
<reference evidence="6 7" key="2">
    <citation type="submission" date="2015-10" db="EMBL/GenBank/DDBJ databases">
        <title>Draft Genome Sequence of Prosthecomicrobium hirschii ATCC 27832.</title>
        <authorList>
            <person name="Daniel J."/>
            <person name="Givan S.A."/>
            <person name="Brun Y.V."/>
            <person name="Brown P.J."/>
        </authorList>
    </citation>
    <scope>NUCLEOTIDE SEQUENCE [LARGE SCALE GENOMIC DNA]</scope>
    <source>
        <strain evidence="6 7">16</strain>
    </source>
</reference>
<sequence length="499" mass="51740">MSAGSRDALVAEARTTGTLAGLPDGHFIDGAFVPPAAGRFMDSEDPGFGRPFARFAAGDAADVERAVTSAGKASRGAWRRMSPAERGRILMRAAEIVRAEAARLAVVECLDTGKRLAEAEGDVRGVARCFEYYAGACDKLQGDSLPLDADHVGLTVWEPVGVAAQIIPWNYPISTAARGIAPALAAGCTVVAKPAEQTPFTALMLADILARAGLPAGVLNVVTGTGREAGAPLVAHPGVDHITFTGSVPTGIGVIKAAADNVTRTVMELGGKSPLVVMADADRDRALDGVMEAIFENAGQICSAGSRLILQRAVADPFIEALLGRIARLRLGHGLDDATDMGPVNSALHLSRIDAHVAAARRAGNTILTGGAICHPDGCEAGHYFAPTVVLARGLDDPIVQEEVFGPVLAVTVVDDLDAAIAAANATPYALVAGIYTADLGQAFRFARAVDAGQVYINEYFAGGIEVPFGGNRKSGFGREKGLEGLRGYCKLKSIVARI</sequence>
<reference evidence="6 7" key="1">
    <citation type="submission" date="2015-09" db="EMBL/GenBank/DDBJ databases">
        <authorList>
            <person name="Jackson K.R."/>
            <person name="Lunt B.L."/>
            <person name="Fisher J.N.B."/>
            <person name="Gardner A.V."/>
            <person name="Bailey M.E."/>
            <person name="Deus L.M."/>
            <person name="Earl A.S."/>
            <person name="Gibby P.D."/>
            <person name="Hartmann K.A."/>
            <person name="Liu J.E."/>
            <person name="Manci A.M."/>
            <person name="Nielsen D.A."/>
            <person name="Solomon M.B."/>
            <person name="Breakwell D.P."/>
            <person name="Burnett S.H."/>
            <person name="Grose J.H."/>
        </authorList>
    </citation>
    <scope>NUCLEOTIDE SEQUENCE [LARGE SCALE GENOMIC DNA]</scope>
    <source>
        <strain evidence="6 7">16</strain>
    </source>
</reference>
<dbReference type="SUPFAM" id="SSF53720">
    <property type="entry name" value="ALDH-like"/>
    <property type="match status" value="1"/>
</dbReference>
<evidence type="ECO:0000313" key="6">
    <source>
        <dbReference type="EMBL" id="KPL52949.1"/>
    </source>
</evidence>
<name>A0A0P6VK37_9HYPH</name>
<dbReference type="Proteomes" id="UP000048984">
    <property type="component" value="Unassembled WGS sequence"/>
</dbReference>
<feature type="active site" evidence="3">
    <location>
        <position position="268"/>
    </location>
</feature>
<dbReference type="Gene3D" id="3.40.309.10">
    <property type="entry name" value="Aldehyde Dehydrogenase, Chain A, domain 2"/>
    <property type="match status" value="1"/>
</dbReference>
<dbReference type="FunFam" id="3.40.605.10:FF:000007">
    <property type="entry name" value="NAD/NADP-dependent betaine aldehyde dehydrogenase"/>
    <property type="match status" value="1"/>
</dbReference>
<gene>
    <name evidence="6" type="ORF">ABB55_12585</name>
</gene>
<dbReference type="STRING" id="665126.ABB55_12585"/>
<keyword evidence="2 4" id="KW-0560">Oxidoreductase</keyword>
<comment type="caution">
    <text evidence="6">The sequence shown here is derived from an EMBL/GenBank/DDBJ whole genome shotgun (WGS) entry which is preliminary data.</text>
</comment>
<evidence type="ECO:0000259" key="5">
    <source>
        <dbReference type="Pfam" id="PF00171"/>
    </source>
</evidence>
<dbReference type="AlphaFoldDB" id="A0A0P6VK37"/>
<dbReference type="PROSITE" id="PS00687">
    <property type="entry name" value="ALDEHYDE_DEHYDR_GLU"/>
    <property type="match status" value="1"/>
</dbReference>
<evidence type="ECO:0000313" key="7">
    <source>
        <dbReference type="Proteomes" id="UP000048984"/>
    </source>
</evidence>
<dbReference type="GO" id="GO:0016620">
    <property type="term" value="F:oxidoreductase activity, acting on the aldehyde or oxo group of donors, NAD or NADP as acceptor"/>
    <property type="evidence" value="ECO:0007669"/>
    <property type="project" value="InterPro"/>
</dbReference>